<gene>
    <name evidence="2" type="ORF">Syun_027276</name>
</gene>
<dbReference type="SMART" id="SM00256">
    <property type="entry name" value="FBOX"/>
    <property type="match status" value="1"/>
</dbReference>
<keyword evidence="3" id="KW-1185">Reference proteome</keyword>
<dbReference type="SUPFAM" id="SSF81383">
    <property type="entry name" value="F-box domain"/>
    <property type="match status" value="1"/>
</dbReference>
<dbReference type="Gene3D" id="1.20.1280.50">
    <property type="match status" value="1"/>
</dbReference>
<dbReference type="EMBL" id="JBBNAF010000012">
    <property type="protein sequence ID" value="KAK9092365.1"/>
    <property type="molecule type" value="Genomic_DNA"/>
</dbReference>
<evidence type="ECO:0000259" key="1">
    <source>
        <dbReference type="PROSITE" id="PS50181"/>
    </source>
</evidence>
<dbReference type="InterPro" id="IPR032675">
    <property type="entry name" value="LRR_dom_sf"/>
</dbReference>
<dbReference type="PROSITE" id="PS50181">
    <property type="entry name" value="FBOX"/>
    <property type="match status" value="1"/>
</dbReference>
<dbReference type="InterPro" id="IPR036047">
    <property type="entry name" value="F-box-like_dom_sf"/>
</dbReference>
<organism evidence="2 3">
    <name type="scientific">Stephania yunnanensis</name>
    <dbReference type="NCBI Taxonomy" id="152371"/>
    <lineage>
        <taxon>Eukaryota</taxon>
        <taxon>Viridiplantae</taxon>
        <taxon>Streptophyta</taxon>
        <taxon>Embryophyta</taxon>
        <taxon>Tracheophyta</taxon>
        <taxon>Spermatophyta</taxon>
        <taxon>Magnoliopsida</taxon>
        <taxon>Ranunculales</taxon>
        <taxon>Menispermaceae</taxon>
        <taxon>Menispermoideae</taxon>
        <taxon>Cissampelideae</taxon>
        <taxon>Stephania</taxon>
    </lineage>
</organism>
<dbReference type="InterPro" id="IPR001810">
    <property type="entry name" value="F-box_dom"/>
</dbReference>
<comment type="caution">
    <text evidence="2">The sequence shown here is derived from an EMBL/GenBank/DDBJ whole genome shotgun (WGS) entry which is preliminary data.</text>
</comment>
<dbReference type="AlphaFoldDB" id="A0AAP0EFC9"/>
<evidence type="ECO:0000313" key="3">
    <source>
        <dbReference type="Proteomes" id="UP001420932"/>
    </source>
</evidence>
<reference evidence="2 3" key="1">
    <citation type="submission" date="2024-01" db="EMBL/GenBank/DDBJ databases">
        <title>Genome assemblies of Stephania.</title>
        <authorList>
            <person name="Yang L."/>
        </authorList>
    </citation>
    <scope>NUCLEOTIDE SEQUENCE [LARGE SCALE GENOMIC DNA]</scope>
    <source>
        <strain evidence="2">YNDBR</strain>
        <tissue evidence="2">Leaf</tissue>
    </source>
</reference>
<dbReference type="Pfam" id="PF00646">
    <property type="entry name" value="F-box"/>
    <property type="match status" value="1"/>
</dbReference>
<dbReference type="Gene3D" id="3.80.10.10">
    <property type="entry name" value="Ribonuclease Inhibitor"/>
    <property type="match status" value="1"/>
</dbReference>
<dbReference type="PANTHER" id="PTHR31639:SF256">
    <property type="entry name" value="OS07G0242900 PROTEIN"/>
    <property type="match status" value="1"/>
</dbReference>
<protein>
    <recommendedName>
        <fullName evidence="1">F-box domain-containing protein</fullName>
    </recommendedName>
</protein>
<dbReference type="Proteomes" id="UP001420932">
    <property type="component" value="Unassembled WGS sequence"/>
</dbReference>
<dbReference type="PANTHER" id="PTHR31639">
    <property type="entry name" value="F-BOX PROTEIN-LIKE"/>
    <property type="match status" value="1"/>
</dbReference>
<evidence type="ECO:0000313" key="2">
    <source>
        <dbReference type="EMBL" id="KAK9092365.1"/>
    </source>
</evidence>
<accession>A0AAP0EFC9</accession>
<sequence length="482" mass="55155">MTPTLPADVIEHIFSFLSPRDLIIRTSLLSKKWRDSWVSTNLCHPLSFEISSQNNSSIAFFQQFMKRRREGGASSTVLHRFSVEWCSFNREELLGNLITTALNHHVQELHISLPKAKARLHVPQPNLAIPSLLFSAPKLRTLVLHNVRFTPGQNIICPDLESLVLKNSGRRSAIPSLVFSAPKLRALELHNVKLTPEQNIMALKLKTLVLDNVKLTLQQKIMNCQDLETLVLKNRERSSTDEVLRLYTANLKKLELENYDEEFQLHTPKLSSFSYKEDDTCLEFWFGQIDALSNADSWLDSRHLISKSLKDSLLRQLPVEEALHVRASVKGNPLVLERILSPLASLLKSYHNLRSLELITTVDDIASLPPLASSVIRRFSYFTEFLVLKVVHENTNDTDLQMEPWPKSCTLDNLKCIVIQGLTMSDHQVDFLRLLFSRAVNGERMVIVEEAREYAIKADLWMDFASRVINECPFPNISCQYM</sequence>
<proteinExistence type="predicted"/>
<name>A0AAP0EFC9_9MAGN</name>
<dbReference type="SUPFAM" id="SSF52047">
    <property type="entry name" value="RNI-like"/>
    <property type="match status" value="1"/>
</dbReference>
<feature type="domain" description="F-box" evidence="1">
    <location>
        <begin position="1"/>
        <end position="35"/>
    </location>
</feature>